<protein>
    <submittedName>
        <fullName evidence="2">Uncharacterized protein</fullName>
    </submittedName>
</protein>
<evidence type="ECO:0000313" key="3">
    <source>
        <dbReference type="Proteomes" id="UP001528912"/>
    </source>
</evidence>
<comment type="caution">
    <text evidence="2">The sequence shown here is derived from an EMBL/GenBank/DDBJ whole genome shotgun (WGS) entry which is preliminary data.</text>
</comment>
<gene>
    <name evidence="2" type="ORF">P4R38_18660</name>
</gene>
<dbReference type="EMBL" id="JAROAV010000052">
    <property type="protein sequence ID" value="MDF8266278.1"/>
    <property type="molecule type" value="Genomic_DNA"/>
</dbReference>
<accession>A0ABT6CCP1</accession>
<feature type="transmembrane region" description="Helical" evidence="1">
    <location>
        <begin position="105"/>
        <end position="126"/>
    </location>
</feature>
<feature type="transmembrane region" description="Helical" evidence="1">
    <location>
        <begin position="20"/>
        <end position="39"/>
    </location>
</feature>
<sequence>MQLYADLRGRRTRQLVTDTLVLTWVLVWVAVGRSIATHISDAGGSARHMEDGGRDFASSMSDAGDRLRKVPVVGDDLKPPFDKASQAGSSISQAGRDIQDGFDRLGLLLGILVAALPICLVVLVWAQARWRYARRVETARKLDALLHEESATEVVRHMVGLDLASLGLLSRHDTATAEQSPAT</sequence>
<keyword evidence="1" id="KW-0472">Membrane</keyword>
<dbReference type="Proteomes" id="UP001528912">
    <property type="component" value="Unassembled WGS sequence"/>
</dbReference>
<keyword evidence="3" id="KW-1185">Reference proteome</keyword>
<evidence type="ECO:0000256" key="1">
    <source>
        <dbReference type="SAM" id="Phobius"/>
    </source>
</evidence>
<keyword evidence="1" id="KW-0812">Transmembrane</keyword>
<reference evidence="2 3" key="1">
    <citation type="submission" date="2023-03" db="EMBL/GenBank/DDBJ databases">
        <title>YIM 133296 draft genome.</title>
        <authorList>
            <person name="Xiong L."/>
        </authorList>
    </citation>
    <scope>NUCLEOTIDE SEQUENCE [LARGE SCALE GENOMIC DNA]</scope>
    <source>
        <strain evidence="2 3">YIM 133296</strain>
    </source>
</reference>
<name>A0ABT6CCP1_9MICO</name>
<organism evidence="2 3">
    <name type="scientific">Luteipulveratus flavus</name>
    <dbReference type="NCBI Taxonomy" id="3031728"/>
    <lineage>
        <taxon>Bacteria</taxon>
        <taxon>Bacillati</taxon>
        <taxon>Actinomycetota</taxon>
        <taxon>Actinomycetes</taxon>
        <taxon>Micrococcales</taxon>
        <taxon>Dermacoccaceae</taxon>
        <taxon>Luteipulveratus</taxon>
    </lineage>
</organism>
<dbReference type="RefSeq" id="WP_277193467.1">
    <property type="nucleotide sequence ID" value="NZ_JAROAV010000052.1"/>
</dbReference>
<evidence type="ECO:0000313" key="2">
    <source>
        <dbReference type="EMBL" id="MDF8266278.1"/>
    </source>
</evidence>
<keyword evidence="1" id="KW-1133">Transmembrane helix</keyword>
<proteinExistence type="predicted"/>